<dbReference type="Pfam" id="PF00501">
    <property type="entry name" value="AMP-binding"/>
    <property type="match status" value="1"/>
</dbReference>
<evidence type="ECO:0000259" key="2">
    <source>
        <dbReference type="Pfam" id="PF13193"/>
    </source>
</evidence>
<organism evidence="3 4">
    <name type="scientific">Vigna unguiculata</name>
    <name type="common">Cowpea</name>
    <dbReference type="NCBI Taxonomy" id="3917"/>
    <lineage>
        <taxon>Eukaryota</taxon>
        <taxon>Viridiplantae</taxon>
        <taxon>Streptophyta</taxon>
        <taxon>Embryophyta</taxon>
        <taxon>Tracheophyta</taxon>
        <taxon>Spermatophyta</taxon>
        <taxon>Magnoliopsida</taxon>
        <taxon>eudicotyledons</taxon>
        <taxon>Gunneridae</taxon>
        <taxon>Pentapetalae</taxon>
        <taxon>rosids</taxon>
        <taxon>fabids</taxon>
        <taxon>Fabales</taxon>
        <taxon>Fabaceae</taxon>
        <taxon>Papilionoideae</taxon>
        <taxon>50 kb inversion clade</taxon>
        <taxon>NPAAA clade</taxon>
        <taxon>indigoferoid/millettioid clade</taxon>
        <taxon>Phaseoleae</taxon>
        <taxon>Vigna</taxon>
    </lineage>
</organism>
<dbReference type="InterPro" id="IPR000873">
    <property type="entry name" value="AMP-dep_synth/lig_dom"/>
</dbReference>
<dbReference type="EMBL" id="CP039345">
    <property type="protein sequence ID" value="QCD77368.1"/>
    <property type="molecule type" value="Genomic_DNA"/>
</dbReference>
<dbReference type="Gene3D" id="3.30.300.30">
    <property type="match status" value="1"/>
</dbReference>
<gene>
    <name evidence="3" type="ORF">DEO72_LG1g991</name>
</gene>
<reference evidence="3 4" key="1">
    <citation type="submission" date="2019-04" db="EMBL/GenBank/DDBJ databases">
        <title>An improved genome assembly and genetic linkage map for asparagus bean, Vigna unguiculata ssp. sesquipedialis.</title>
        <authorList>
            <person name="Xia Q."/>
            <person name="Zhang R."/>
            <person name="Dong Y."/>
        </authorList>
    </citation>
    <scope>NUCLEOTIDE SEQUENCE [LARGE SCALE GENOMIC DNA]</scope>
    <source>
        <tissue evidence="3">Leaf</tissue>
    </source>
</reference>
<accession>A0A4D6KIY0</accession>
<dbReference type="InterPro" id="IPR025110">
    <property type="entry name" value="AMP-bd_C"/>
</dbReference>
<protein>
    <submittedName>
        <fullName evidence="3">Acyl-activating enzyme 14</fullName>
    </submittedName>
</protein>
<dbReference type="GO" id="GO:0031956">
    <property type="term" value="F:medium-chain fatty acid-CoA ligase activity"/>
    <property type="evidence" value="ECO:0007669"/>
    <property type="project" value="TreeGrafter"/>
</dbReference>
<dbReference type="CDD" id="cd04433">
    <property type="entry name" value="AFD_class_I"/>
    <property type="match status" value="1"/>
</dbReference>
<dbReference type="PANTHER" id="PTHR43201:SF32">
    <property type="entry name" value="2-SUCCINYLBENZOATE--COA LIGASE, CHLOROPLASTIC_PEROXISOMAL"/>
    <property type="match status" value="1"/>
</dbReference>
<evidence type="ECO:0000313" key="3">
    <source>
        <dbReference type="EMBL" id="QCD77368.1"/>
    </source>
</evidence>
<dbReference type="InterPro" id="IPR020845">
    <property type="entry name" value="AMP-binding_CS"/>
</dbReference>
<keyword evidence="4" id="KW-1185">Reference proteome</keyword>
<sequence>MANYSHPHICQCLSRLLGFRRHFPVTVAGNRRKTGQQLVEEVLSLAQGLLHLGLAPGHVVAISAYNSDRYLEWLLAIAFVGGIAAPLNYRWSFEEARLALAAVKPVLLVTDESSSTWYSKLQQNDIPSLKWHILLDSASLDFTKWNVFTPEMIKRYPAKLEPFDYSWAPEGTVIICFTSGTTGKPKGVTLSHGALIIQSLAKIAIVGYNEDDVYLHTAPLCHIGGLSSAMTMLMVGGCHVLMPKFDAESAVGAIEQYAVTSFITVPAIMASLISVIRPKDIWKGGETVKKILNGGGSLSHELIKDTSIFFHRAKLISAYGMTETCSSLTFLMLYDPMDEKTNMSLQSFGVAGSKFIQQPQGVCVGKPAPHVELKISADASGQIGRILTRGPHIMLRYWETHTNPLSPNNEAWLDTGDIGSIDHYGNLWLLGRTNGRIKSGGENIYPEEVEAILLQHPGITSVVVVGIPDAHLTEMVAACIQLRENWQWSEQLIVSNEEFKLSRKNLQLHCIENHLSRFKIPKMFIAWKKPFPLTTTGKIRRNEVRKEVISQLQSLHSNL</sequence>
<dbReference type="PANTHER" id="PTHR43201">
    <property type="entry name" value="ACYL-COA SYNTHETASE"/>
    <property type="match status" value="1"/>
</dbReference>
<evidence type="ECO:0000313" key="4">
    <source>
        <dbReference type="Proteomes" id="UP000501690"/>
    </source>
</evidence>
<feature type="domain" description="AMP-dependent synthetase/ligase" evidence="1">
    <location>
        <begin position="25"/>
        <end position="398"/>
    </location>
</feature>
<dbReference type="Pfam" id="PF13193">
    <property type="entry name" value="AMP-binding_C"/>
    <property type="match status" value="1"/>
</dbReference>
<dbReference type="InterPro" id="IPR045851">
    <property type="entry name" value="AMP-bd_C_sf"/>
</dbReference>
<dbReference type="Proteomes" id="UP000501690">
    <property type="component" value="Linkage Group LG1"/>
</dbReference>
<dbReference type="InterPro" id="IPR042099">
    <property type="entry name" value="ANL_N_sf"/>
</dbReference>
<dbReference type="GO" id="GO:0006631">
    <property type="term" value="P:fatty acid metabolic process"/>
    <property type="evidence" value="ECO:0007669"/>
    <property type="project" value="TreeGrafter"/>
</dbReference>
<dbReference type="Gramene" id="Vigun06g140000.1.v1.2">
    <property type="protein sequence ID" value="Vigun06g140000.1.v1.2"/>
    <property type="gene ID" value="Vigun06g140000.v1.2"/>
</dbReference>
<dbReference type="Gene3D" id="3.40.50.12780">
    <property type="entry name" value="N-terminal domain of ligase-like"/>
    <property type="match status" value="1"/>
</dbReference>
<dbReference type="AlphaFoldDB" id="A0A4D6KIY0"/>
<proteinExistence type="predicted"/>
<feature type="domain" description="AMP-binding enzyme C-terminal" evidence="2">
    <location>
        <begin position="448"/>
        <end position="538"/>
    </location>
</feature>
<name>A0A4D6KIY0_VIGUN</name>
<evidence type="ECO:0000259" key="1">
    <source>
        <dbReference type="Pfam" id="PF00501"/>
    </source>
</evidence>
<dbReference type="SUPFAM" id="SSF56801">
    <property type="entry name" value="Acetyl-CoA synthetase-like"/>
    <property type="match status" value="1"/>
</dbReference>
<dbReference type="OrthoDB" id="10253115at2759"/>
<dbReference type="PROSITE" id="PS00455">
    <property type="entry name" value="AMP_BINDING"/>
    <property type="match status" value="1"/>
</dbReference>